<evidence type="ECO:0000313" key="1">
    <source>
        <dbReference type="EMBL" id="ODM06917.1"/>
    </source>
</evidence>
<reference evidence="1 3" key="1">
    <citation type="submission" date="2016-07" db="EMBL/GenBank/DDBJ databases">
        <title>Characterization of isolates of Eisenbergiella tayi derived from blood cultures, using whole genome sequencing.</title>
        <authorList>
            <person name="Burdz T."/>
            <person name="Wiebe D."/>
            <person name="Huynh C."/>
            <person name="Bernard K."/>
        </authorList>
    </citation>
    <scope>NUCLEOTIDE SEQUENCE [LARGE SCALE GENOMIC DNA]</scope>
    <source>
        <strain evidence="1 3">NML 110608</strain>
    </source>
</reference>
<dbReference type="GeneID" id="97989736"/>
<evidence type="ECO:0000313" key="4">
    <source>
        <dbReference type="Proteomes" id="UP000094869"/>
    </source>
</evidence>
<dbReference type="PATRIC" id="fig|1432052.4.peg.3129"/>
<reference evidence="2 4" key="2">
    <citation type="submission" date="2016-08" db="EMBL/GenBank/DDBJ databases">
        <title>Characterization of Isolates of Eisenbergiella tayi Derived from Blood Cultures, Using Whole Genome Sequencing.</title>
        <authorList>
            <person name="Bernier A.-M."/>
            <person name="Burdz T."/>
            <person name="Wiebe D."/>
            <person name="Bernard K."/>
        </authorList>
    </citation>
    <scope>NUCLEOTIDE SEQUENCE [LARGE SCALE GENOMIC DNA]</scope>
    <source>
        <strain evidence="2 4">NML120146</strain>
    </source>
</reference>
<dbReference type="AlphaFoldDB" id="A0A1E3AEB6"/>
<protein>
    <submittedName>
        <fullName evidence="2">Mobilization protein</fullName>
    </submittedName>
</protein>
<sequence length="112" mass="12727">MKPHSGRTIPLYFKVSPEEKELIEKKMAQLGIHNQRAYLRKMAVDGYAVRVDMSDFKALVSLLRICSNNLNQIAKRVNSTGNLYEEDVADLQERYGELWGAVSTLLGKLDNL</sequence>
<dbReference type="Proteomes" id="UP000094869">
    <property type="component" value="Unassembled WGS sequence"/>
</dbReference>
<dbReference type="EMBL" id="MCGH01000002">
    <property type="protein sequence ID" value="ODM06917.1"/>
    <property type="molecule type" value="Genomic_DNA"/>
</dbReference>
<accession>A0A1E3AEB6</accession>
<evidence type="ECO:0000313" key="2">
    <source>
        <dbReference type="EMBL" id="ODR58460.1"/>
    </source>
</evidence>
<name>A0A1E3AEB6_9FIRM</name>
<dbReference type="EMBL" id="MEHD01000019">
    <property type="protein sequence ID" value="ODR58460.1"/>
    <property type="molecule type" value="Genomic_DNA"/>
</dbReference>
<comment type="caution">
    <text evidence="1">The sequence shown here is derived from an EMBL/GenBank/DDBJ whole genome shotgun (WGS) entry which is preliminary data.</text>
</comment>
<gene>
    <name evidence="1" type="ORF">BEI61_02807</name>
    <name evidence="2" type="ORF">BEI63_08065</name>
</gene>
<dbReference type="InterPro" id="IPR053842">
    <property type="entry name" value="NikA-like"/>
</dbReference>
<dbReference type="RefSeq" id="WP_021639590.1">
    <property type="nucleotide sequence ID" value="NZ_JAQCZP010000001.1"/>
</dbReference>
<evidence type="ECO:0000313" key="3">
    <source>
        <dbReference type="Proteomes" id="UP000094067"/>
    </source>
</evidence>
<dbReference type="Proteomes" id="UP000094067">
    <property type="component" value="Unassembled WGS sequence"/>
</dbReference>
<proteinExistence type="predicted"/>
<organism evidence="1 3">
    <name type="scientific">Eisenbergiella tayi</name>
    <dbReference type="NCBI Taxonomy" id="1432052"/>
    <lineage>
        <taxon>Bacteria</taxon>
        <taxon>Bacillati</taxon>
        <taxon>Bacillota</taxon>
        <taxon>Clostridia</taxon>
        <taxon>Lachnospirales</taxon>
        <taxon>Lachnospiraceae</taxon>
        <taxon>Eisenbergiella</taxon>
    </lineage>
</organism>
<dbReference type="Pfam" id="PF21983">
    <property type="entry name" value="NikA-like"/>
    <property type="match status" value="1"/>
</dbReference>
<keyword evidence="4" id="KW-1185">Reference proteome</keyword>